<reference evidence="4 5" key="1">
    <citation type="submission" date="2016-09" db="EMBL/GenBank/DDBJ databases">
        <title>Desulfuribacillus arsenicus sp. nov., an obligately anaerobic, dissimilatory arsenic- and antimonate-reducing bacterium isolated from anoxic sediments.</title>
        <authorList>
            <person name="Abin C.A."/>
            <person name="Hollibaugh J.T."/>
        </authorList>
    </citation>
    <scope>NUCLEOTIDE SEQUENCE [LARGE SCALE GENOMIC DNA]</scope>
    <source>
        <strain evidence="4 5">MLFW-2</strain>
    </source>
</reference>
<evidence type="ECO:0000256" key="3">
    <source>
        <dbReference type="SAM" id="MobiDB-lite"/>
    </source>
</evidence>
<keyword evidence="2" id="KW-1005">Bacterial flagellum biogenesis</keyword>
<sequence>MTTVNSPIYTDRSSIQTKEREIKKELGKDDFLKILVTQLQYQDPMQPLEDREFIAQMAQFSALEQMTKIADLQATNNSMQQFQAFQLVGKNIEGISNNSVVKGVVTEVRMKDGLAVLKVNGVDISMKDILSVFNTTQQEQQINQPTQPTQPSEPTPTDNDGTTPEEDTDYPQEEEISDSTEQ</sequence>
<dbReference type="GO" id="GO:0044781">
    <property type="term" value="P:bacterial-type flagellum organization"/>
    <property type="evidence" value="ECO:0007669"/>
    <property type="project" value="UniProtKB-KW"/>
</dbReference>
<evidence type="ECO:0000313" key="5">
    <source>
        <dbReference type="Proteomes" id="UP000095255"/>
    </source>
</evidence>
<dbReference type="Proteomes" id="UP000095255">
    <property type="component" value="Unassembled WGS sequence"/>
</dbReference>
<proteinExistence type="inferred from homology"/>
<dbReference type="STRING" id="1390249.BHU72_03320"/>
<protein>
    <recommendedName>
        <fullName evidence="6">Flagellar hook capping protein</fullName>
    </recommendedName>
</protein>
<dbReference type="Pfam" id="PF03963">
    <property type="entry name" value="FlgD"/>
    <property type="match status" value="1"/>
</dbReference>
<feature type="compositionally biased region" description="Acidic residues" evidence="3">
    <location>
        <begin position="163"/>
        <end position="182"/>
    </location>
</feature>
<dbReference type="OrthoDB" id="280334at2"/>
<dbReference type="EMBL" id="MJAT01000012">
    <property type="protein sequence ID" value="OEH85824.1"/>
    <property type="molecule type" value="Genomic_DNA"/>
</dbReference>
<evidence type="ECO:0000256" key="2">
    <source>
        <dbReference type="ARBA" id="ARBA00022795"/>
    </source>
</evidence>
<evidence type="ECO:0008006" key="6">
    <source>
        <dbReference type="Google" id="ProtNLM"/>
    </source>
</evidence>
<feature type="compositionally biased region" description="Low complexity" evidence="3">
    <location>
        <begin position="136"/>
        <end position="157"/>
    </location>
</feature>
<name>A0A1E5L733_9FIRM</name>
<feature type="region of interest" description="Disordered" evidence="3">
    <location>
        <begin position="136"/>
        <end position="182"/>
    </location>
</feature>
<dbReference type="AlphaFoldDB" id="A0A1E5L733"/>
<evidence type="ECO:0000313" key="4">
    <source>
        <dbReference type="EMBL" id="OEH85824.1"/>
    </source>
</evidence>
<gene>
    <name evidence="4" type="ORF">BHU72_03320</name>
</gene>
<evidence type="ECO:0000256" key="1">
    <source>
        <dbReference type="ARBA" id="ARBA00010577"/>
    </source>
</evidence>
<dbReference type="InterPro" id="IPR005648">
    <property type="entry name" value="FlgD"/>
</dbReference>
<accession>A0A1E5L733</accession>
<comment type="caution">
    <text evidence="4">The sequence shown here is derived from an EMBL/GenBank/DDBJ whole genome shotgun (WGS) entry which is preliminary data.</text>
</comment>
<organism evidence="4 5">
    <name type="scientific">Desulfuribacillus stibiiarsenatis</name>
    <dbReference type="NCBI Taxonomy" id="1390249"/>
    <lineage>
        <taxon>Bacteria</taxon>
        <taxon>Bacillati</taxon>
        <taxon>Bacillota</taxon>
        <taxon>Desulfuribacillia</taxon>
        <taxon>Desulfuribacillales</taxon>
        <taxon>Desulfuribacillaceae</taxon>
        <taxon>Desulfuribacillus</taxon>
    </lineage>
</organism>
<comment type="similarity">
    <text evidence="1">Belongs to the FlgD family.</text>
</comment>
<dbReference type="RefSeq" id="WP_069701907.1">
    <property type="nucleotide sequence ID" value="NZ_MJAT01000012.1"/>
</dbReference>
<keyword evidence="5" id="KW-1185">Reference proteome</keyword>